<evidence type="ECO:0000259" key="1">
    <source>
        <dbReference type="Pfam" id="PF20700"/>
    </source>
</evidence>
<accession>A0AAV7XA37</accession>
<dbReference type="Pfam" id="PF20700">
    <property type="entry name" value="Mutator"/>
    <property type="match status" value="1"/>
</dbReference>
<dbReference type="AlphaFoldDB" id="A0AAV7XA37"/>
<feature type="domain" description="Mutator-like transposase" evidence="1">
    <location>
        <begin position="1"/>
        <end position="71"/>
    </location>
</feature>
<keyword evidence="3" id="KW-1185">Reference proteome</keyword>
<sequence length="233" mass="26022">MEADIIAEGFLQSTQLNLKYSTIIADNDSSVYPRLMALQPYGPQCPVKKIECKNHLSRNYRKNLKAIGDRTEFPLLLRKFLQSGFPSRHVKIVNAMWTAALHWKDSSDYFCQGPKEGEVDMVENCLRPENRKFWDAVVGLANHYAGFADSLIYCLDNNLAERFNNVVAQKINGKRVNHNQRGGVLTRGLAAVASVNTSGRYHEAVHRAAVGAAPLGESTLFLALALFTSSIFF</sequence>
<protein>
    <recommendedName>
        <fullName evidence="1">Mutator-like transposase domain-containing protein</fullName>
    </recommendedName>
</protein>
<proteinExistence type="predicted"/>
<evidence type="ECO:0000313" key="2">
    <source>
        <dbReference type="EMBL" id="KAJ1521748.1"/>
    </source>
</evidence>
<dbReference type="EMBL" id="JAPTSV010000013">
    <property type="protein sequence ID" value="KAJ1521748.1"/>
    <property type="molecule type" value="Genomic_DNA"/>
</dbReference>
<gene>
    <name evidence="2" type="ORF">ONE63_003384</name>
</gene>
<organism evidence="2 3">
    <name type="scientific">Megalurothrips usitatus</name>
    <name type="common">bean blossom thrips</name>
    <dbReference type="NCBI Taxonomy" id="439358"/>
    <lineage>
        <taxon>Eukaryota</taxon>
        <taxon>Metazoa</taxon>
        <taxon>Ecdysozoa</taxon>
        <taxon>Arthropoda</taxon>
        <taxon>Hexapoda</taxon>
        <taxon>Insecta</taxon>
        <taxon>Pterygota</taxon>
        <taxon>Neoptera</taxon>
        <taxon>Paraneoptera</taxon>
        <taxon>Thysanoptera</taxon>
        <taxon>Terebrantia</taxon>
        <taxon>Thripoidea</taxon>
        <taxon>Thripidae</taxon>
        <taxon>Megalurothrips</taxon>
    </lineage>
</organism>
<dbReference type="Proteomes" id="UP001075354">
    <property type="component" value="Chromosome 13"/>
</dbReference>
<evidence type="ECO:0000313" key="3">
    <source>
        <dbReference type="Proteomes" id="UP001075354"/>
    </source>
</evidence>
<dbReference type="InterPro" id="IPR049012">
    <property type="entry name" value="Mutator_transp_dom"/>
</dbReference>
<name>A0AAV7XA37_9NEOP</name>
<comment type="caution">
    <text evidence="2">The sequence shown here is derived from an EMBL/GenBank/DDBJ whole genome shotgun (WGS) entry which is preliminary data.</text>
</comment>
<reference evidence="2" key="1">
    <citation type="submission" date="2022-12" db="EMBL/GenBank/DDBJ databases">
        <title>Chromosome-level genome assembly of the bean flower thrips Megalurothrips usitatus.</title>
        <authorList>
            <person name="Ma L."/>
            <person name="Liu Q."/>
            <person name="Li H."/>
            <person name="Cai W."/>
        </authorList>
    </citation>
    <scope>NUCLEOTIDE SEQUENCE</scope>
    <source>
        <strain evidence="2">Cailab_2022a</strain>
    </source>
</reference>